<feature type="transmembrane region" description="Helical" evidence="9">
    <location>
        <begin position="596"/>
        <end position="620"/>
    </location>
</feature>
<keyword evidence="3" id="KW-1003">Cell membrane</keyword>
<dbReference type="InterPro" id="IPR051962">
    <property type="entry name" value="Cuticlin"/>
</dbReference>
<evidence type="ECO:0000256" key="3">
    <source>
        <dbReference type="ARBA" id="ARBA00022475"/>
    </source>
</evidence>
<dbReference type="WBParaSite" id="PSAMB.scaffold204size66058.g3264.t1">
    <property type="protein sequence ID" value="PSAMB.scaffold204size66058.g3264.t1"/>
    <property type="gene ID" value="PSAMB.scaffold204size66058.g3264"/>
</dbReference>
<evidence type="ECO:0000256" key="4">
    <source>
        <dbReference type="ARBA" id="ARBA00022692"/>
    </source>
</evidence>
<dbReference type="InterPro" id="IPR001507">
    <property type="entry name" value="ZP_dom"/>
</dbReference>
<evidence type="ECO:0000259" key="10">
    <source>
        <dbReference type="PROSITE" id="PS51034"/>
    </source>
</evidence>
<dbReference type="PANTHER" id="PTHR22907">
    <property type="entry name" value="GH04558P"/>
    <property type="match status" value="1"/>
</dbReference>
<keyword evidence="4 9" id="KW-0812">Transmembrane</keyword>
<feature type="region of interest" description="Disordered" evidence="8">
    <location>
        <begin position="1"/>
        <end position="58"/>
    </location>
</feature>
<name>A0A914VKU3_9BILA</name>
<dbReference type="Pfam" id="PF25301">
    <property type="entry name" value="CUT_C"/>
    <property type="match status" value="1"/>
</dbReference>
<keyword evidence="11" id="KW-1185">Reference proteome</keyword>
<evidence type="ECO:0000256" key="2">
    <source>
        <dbReference type="ARBA" id="ARBA00022460"/>
    </source>
</evidence>
<keyword evidence="6 9" id="KW-1133">Transmembrane helix</keyword>
<dbReference type="Pfam" id="PF25057">
    <property type="entry name" value="CUT_N"/>
    <property type="match status" value="1"/>
</dbReference>
<proteinExistence type="predicted"/>
<evidence type="ECO:0000313" key="12">
    <source>
        <dbReference type="WBParaSite" id="PSAMB.scaffold204size66058.g3264.t1"/>
    </source>
</evidence>
<feature type="compositionally biased region" description="Low complexity" evidence="8">
    <location>
        <begin position="482"/>
        <end position="498"/>
    </location>
</feature>
<evidence type="ECO:0000256" key="9">
    <source>
        <dbReference type="SAM" id="Phobius"/>
    </source>
</evidence>
<keyword evidence="7 9" id="KW-0472">Membrane</keyword>
<dbReference type="GO" id="GO:0042302">
    <property type="term" value="F:structural constituent of cuticle"/>
    <property type="evidence" value="ECO:0007669"/>
    <property type="project" value="UniProtKB-KW"/>
</dbReference>
<dbReference type="InterPro" id="IPR056953">
    <property type="entry name" value="CUT_N"/>
</dbReference>
<dbReference type="SMART" id="SM00241">
    <property type="entry name" value="ZP"/>
    <property type="match status" value="1"/>
</dbReference>
<dbReference type="Proteomes" id="UP000887566">
    <property type="component" value="Unplaced"/>
</dbReference>
<dbReference type="InterPro" id="IPR057475">
    <property type="entry name" value="CUT_C"/>
</dbReference>
<dbReference type="PANTHER" id="PTHR22907:SF12">
    <property type="entry name" value="ZP DOMAIN-CONTAINING PROTEIN"/>
    <property type="match status" value="1"/>
</dbReference>
<evidence type="ECO:0000256" key="8">
    <source>
        <dbReference type="SAM" id="MobiDB-lite"/>
    </source>
</evidence>
<organism evidence="11 12">
    <name type="scientific">Plectus sambesii</name>
    <dbReference type="NCBI Taxonomy" id="2011161"/>
    <lineage>
        <taxon>Eukaryota</taxon>
        <taxon>Metazoa</taxon>
        <taxon>Ecdysozoa</taxon>
        <taxon>Nematoda</taxon>
        <taxon>Chromadorea</taxon>
        <taxon>Plectida</taxon>
        <taxon>Plectina</taxon>
        <taxon>Plectoidea</taxon>
        <taxon>Plectidae</taxon>
        <taxon>Plectus</taxon>
    </lineage>
</organism>
<sequence length="699" mass="76370">MSGAERHGEGTDRATRRSRAAINSAGRHAPGANRRRAALAPEATGHRLTTRDGGSRKPAAPMGPIWAILALLISVGDGFAIDNEVIGTPQIHCSENAITFSVRTRNIFRGNIYIKGQYGVPQCRQEYFSNDYAGASYSVRIGECAMRRIRQLQPHGMNYMLVFVTNFHPQFVTKVDRAYNVRCFYAQADKTVSSQLEVSMLNTESLEQSTMLMPNCAYTVRSGQVNGPLVRYAKVGDQLVHRWECDNPNFGMLVKNCFVSDGGGASQRVLDARGCPVFTAVVLGNLQYDNSLNLAYVPVWAYKFPDRSQLYFQCQIQICNKRDNECVGVTPPNCPLVTKSEFEPTSQINPNVNPNQVIGTFLPGTPVVGGQIDAGGVYPINPAVVGQPNTYIGQPYAAAASQEESRQTYEGRGVAPQIDPNTYVPPEGTRSSFALPPGTEATFPAENIDPNSYGPIPTGLQPARPFSQRRKDTPPADDRNSTDSNASTSTNQQQTRAVTRARTHRRVVRSPNDIDILRWKPAKEAGVGSHKQVDPVEKDKTAADDPTADETMDVVAEPVFIADPEQDVDDSPEFTNAPFSTKRDYTANHAVCLNQLGLALLMSTFVVMAILLCALLFYVFNQQSKKQRAAGGGSLLTAPLRSYASSSTNISRLSTVSSSPPELRPLPGKEAKKTLNQWSFNSRNRLPSLVDSTHTAPSC</sequence>
<protein>
    <submittedName>
        <fullName evidence="12">ZP domain-containing protein</fullName>
    </submittedName>
</protein>
<feature type="compositionally biased region" description="Basic and acidic residues" evidence="8">
    <location>
        <begin position="531"/>
        <end position="543"/>
    </location>
</feature>
<comment type="subcellular location">
    <subcellularLocation>
        <location evidence="1">Cell membrane</location>
        <topology evidence="1">Single-pass type I membrane protein</topology>
    </subcellularLocation>
</comment>
<accession>A0A914VKU3</accession>
<feature type="region of interest" description="Disordered" evidence="8">
    <location>
        <begin position="651"/>
        <end position="670"/>
    </location>
</feature>
<dbReference type="PROSITE" id="PS51034">
    <property type="entry name" value="ZP_2"/>
    <property type="match status" value="1"/>
</dbReference>
<keyword evidence="2" id="KW-0193">Cuticle</keyword>
<dbReference type="GO" id="GO:0005886">
    <property type="term" value="C:plasma membrane"/>
    <property type="evidence" value="ECO:0007669"/>
    <property type="project" value="UniProtKB-SubCell"/>
</dbReference>
<feature type="region of interest" description="Disordered" evidence="8">
    <location>
        <begin position="396"/>
        <end position="548"/>
    </location>
</feature>
<feature type="domain" description="ZP" evidence="10">
    <location>
        <begin position="92"/>
        <end position="333"/>
    </location>
</feature>
<evidence type="ECO:0000256" key="6">
    <source>
        <dbReference type="ARBA" id="ARBA00022989"/>
    </source>
</evidence>
<feature type="compositionally biased region" description="Basic residues" evidence="8">
    <location>
        <begin position="499"/>
        <end position="508"/>
    </location>
</feature>
<feature type="compositionally biased region" description="Basic and acidic residues" evidence="8">
    <location>
        <begin position="1"/>
        <end position="15"/>
    </location>
</feature>
<feature type="compositionally biased region" description="Polar residues" evidence="8">
    <location>
        <begin position="651"/>
        <end position="660"/>
    </location>
</feature>
<dbReference type="AlphaFoldDB" id="A0A914VKU3"/>
<evidence type="ECO:0000313" key="11">
    <source>
        <dbReference type="Proteomes" id="UP000887566"/>
    </source>
</evidence>
<keyword evidence="5" id="KW-0732">Signal</keyword>
<evidence type="ECO:0000256" key="5">
    <source>
        <dbReference type="ARBA" id="ARBA00022729"/>
    </source>
</evidence>
<feature type="compositionally biased region" description="Basic and acidic residues" evidence="8">
    <location>
        <begin position="469"/>
        <end position="481"/>
    </location>
</feature>
<evidence type="ECO:0000256" key="1">
    <source>
        <dbReference type="ARBA" id="ARBA00004251"/>
    </source>
</evidence>
<reference evidence="12" key="1">
    <citation type="submission" date="2022-11" db="UniProtKB">
        <authorList>
            <consortium name="WormBaseParasite"/>
        </authorList>
    </citation>
    <scope>IDENTIFICATION</scope>
</reference>
<evidence type="ECO:0000256" key="7">
    <source>
        <dbReference type="ARBA" id="ARBA00023136"/>
    </source>
</evidence>